<dbReference type="PROSITE" id="PS50060">
    <property type="entry name" value="MAM_2"/>
    <property type="match status" value="12"/>
</dbReference>
<dbReference type="SUPFAM" id="SSF49899">
    <property type="entry name" value="Concanavalin A-like lectins/glucanases"/>
    <property type="match status" value="14"/>
</dbReference>
<dbReference type="PRINTS" id="PR00258">
    <property type="entry name" value="SPERACTRCPTR"/>
</dbReference>
<dbReference type="PROSITE" id="PS00420">
    <property type="entry name" value="SRCR_1"/>
    <property type="match status" value="1"/>
</dbReference>
<dbReference type="PANTHER" id="PTHR23282:SF101">
    <property type="entry name" value="MAM DOMAIN-CONTAINING PROTEIN"/>
    <property type="match status" value="1"/>
</dbReference>
<dbReference type="SMART" id="SM00020">
    <property type="entry name" value="Tryp_SPc"/>
    <property type="match status" value="1"/>
</dbReference>
<dbReference type="SMART" id="SM00202">
    <property type="entry name" value="SR"/>
    <property type="match status" value="4"/>
</dbReference>
<dbReference type="Gene3D" id="1.10.2000.10">
    <property type="entry name" value="Frizzled cysteine-rich domain"/>
    <property type="match status" value="1"/>
</dbReference>
<dbReference type="GO" id="GO:0005886">
    <property type="term" value="C:plasma membrane"/>
    <property type="evidence" value="ECO:0007669"/>
    <property type="project" value="UniProtKB-SubCell"/>
</dbReference>
<evidence type="ECO:0000256" key="5">
    <source>
        <dbReference type="ARBA" id="ARBA00022729"/>
    </source>
</evidence>
<dbReference type="PROSITE" id="PS50287">
    <property type="entry name" value="SRCR_2"/>
    <property type="match status" value="4"/>
</dbReference>
<dbReference type="PANTHER" id="PTHR23282">
    <property type="entry name" value="APICAL ENDOSOMAL GLYCOPROTEIN PRECURSOR"/>
    <property type="match status" value="1"/>
</dbReference>
<dbReference type="InterPro" id="IPR018114">
    <property type="entry name" value="TRYPSIN_HIS"/>
</dbReference>
<feature type="disulfide bond" evidence="14">
    <location>
        <begin position="611"/>
        <end position="621"/>
    </location>
</feature>
<dbReference type="Pfam" id="PF00629">
    <property type="entry name" value="MAM"/>
    <property type="match status" value="13"/>
</dbReference>
<dbReference type="SUPFAM" id="SSF63501">
    <property type="entry name" value="Frizzled cysteine-rich domain"/>
    <property type="match status" value="1"/>
</dbReference>
<keyword evidence="16" id="KW-0472">Membrane</keyword>
<dbReference type="InterPro" id="IPR036055">
    <property type="entry name" value="LDL_receptor-like_sf"/>
</dbReference>
<evidence type="ECO:0000256" key="4">
    <source>
        <dbReference type="ARBA" id="ARBA00022670"/>
    </source>
</evidence>
<dbReference type="Proteomes" id="UP001195483">
    <property type="component" value="Unassembled WGS sequence"/>
</dbReference>
<dbReference type="PROSITE" id="PS01209">
    <property type="entry name" value="LDLRA_1"/>
    <property type="match status" value="5"/>
</dbReference>
<dbReference type="PRINTS" id="PR00261">
    <property type="entry name" value="LDLRECEPTOR"/>
</dbReference>
<feature type="domain" description="SRCR" evidence="20">
    <location>
        <begin position="3898"/>
        <end position="3992"/>
    </location>
</feature>
<reference evidence="21" key="2">
    <citation type="journal article" date="2021" name="Genome Biol. Evol.">
        <title>Developing a high-quality reference genome for a parasitic bivalve with doubly uniparental inheritance (Bivalvia: Unionida).</title>
        <authorList>
            <person name="Smith C.H."/>
        </authorList>
    </citation>
    <scope>NUCLEOTIDE SEQUENCE</scope>
    <source>
        <strain evidence="21">CHS0354</strain>
        <tissue evidence="21">Mantle</tissue>
    </source>
</reference>
<dbReference type="FunFam" id="3.10.250.10:FF:000001">
    <property type="entry name" value="Lysyl oxidase 4 isoform X1"/>
    <property type="match status" value="1"/>
</dbReference>
<dbReference type="Pfam" id="PF00057">
    <property type="entry name" value="Ldl_recept_a"/>
    <property type="match status" value="2"/>
</dbReference>
<evidence type="ECO:0000256" key="7">
    <source>
        <dbReference type="ARBA" id="ARBA00022801"/>
    </source>
</evidence>
<dbReference type="InterPro" id="IPR020067">
    <property type="entry name" value="Frizzled_dom"/>
</dbReference>
<evidence type="ECO:0000256" key="13">
    <source>
        <dbReference type="PROSITE-ProRule" id="PRU00124"/>
    </source>
</evidence>
<keyword evidence="12" id="KW-0325">Glycoprotein</keyword>
<dbReference type="InterPro" id="IPR000998">
    <property type="entry name" value="MAM_dom"/>
</dbReference>
<dbReference type="Gene3D" id="2.40.10.10">
    <property type="entry name" value="Trypsin-like serine proteases"/>
    <property type="match status" value="1"/>
</dbReference>
<evidence type="ECO:0000256" key="2">
    <source>
        <dbReference type="ARBA" id="ARBA00004613"/>
    </source>
</evidence>
<feature type="domain" description="MAM" evidence="18">
    <location>
        <begin position="1288"/>
        <end position="1469"/>
    </location>
</feature>
<feature type="disulfide bond" evidence="13">
    <location>
        <begin position="4016"/>
        <end position="4031"/>
    </location>
</feature>
<feature type="disulfide bond" evidence="13">
    <location>
        <begin position="4034"/>
        <end position="4046"/>
    </location>
</feature>
<evidence type="ECO:0000259" key="18">
    <source>
        <dbReference type="PROSITE" id="PS50060"/>
    </source>
</evidence>
<keyword evidence="9" id="KW-0735">Signal-anchor</keyword>
<feature type="disulfide bond" evidence="13">
    <location>
        <begin position="2011"/>
        <end position="2026"/>
    </location>
</feature>
<dbReference type="EMBL" id="JAEAOA010001041">
    <property type="protein sequence ID" value="KAK3586776.1"/>
    <property type="molecule type" value="Genomic_DNA"/>
</dbReference>
<evidence type="ECO:0000256" key="1">
    <source>
        <dbReference type="ARBA" id="ARBA00004401"/>
    </source>
</evidence>
<feature type="disulfide bond" evidence="14">
    <location>
        <begin position="2646"/>
        <end position="2656"/>
    </location>
</feature>
<proteinExistence type="predicted"/>
<feature type="disulfide bond" evidence="13">
    <location>
        <begin position="2216"/>
        <end position="2231"/>
    </location>
</feature>
<evidence type="ECO:0000256" key="8">
    <source>
        <dbReference type="ARBA" id="ARBA00022825"/>
    </source>
</evidence>
<feature type="disulfide bond" evidence="13">
    <location>
        <begin position="4053"/>
        <end position="4068"/>
    </location>
</feature>
<feature type="disulfide bond" evidence="13">
    <location>
        <begin position="1606"/>
        <end position="1624"/>
    </location>
</feature>
<evidence type="ECO:0000256" key="3">
    <source>
        <dbReference type="ARBA" id="ARBA00022525"/>
    </source>
</evidence>
<evidence type="ECO:0000256" key="11">
    <source>
        <dbReference type="ARBA" id="ARBA00023157"/>
    </source>
</evidence>
<dbReference type="SMART" id="SM00192">
    <property type="entry name" value="LDLa"/>
    <property type="match status" value="9"/>
</dbReference>
<dbReference type="InterPro" id="IPR013320">
    <property type="entry name" value="ConA-like_dom_sf"/>
</dbReference>
<dbReference type="GO" id="GO:0006508">
    <property type="term" value="P:proteolysis"/>
    <property type="evidence" value="ECO:0007669"/>
    <property type="project" value="UniProtKB-KW"/>
</dbReference>
<evidence type="ECO:0000259" key="20">
    <source>
        <dbReference type="PROSITE" id="PS50287"/>
    </source>
</evidence>
<dbReference type="PROSITE" id="PS00134">
    <property type="entry name" value="TRYPSIN_HIS"/>
    <property type="match status" value="1"/>
</dbReference>
<dbReference type="PROSITE" id="PS50038">
    <property type="entry name" value="FZ"/>
    <property type="match status" value="1"/>
</dbReference>
<keyword evidence="22" id="KW-1185">Reference proteome</keyword>
<gene>
    <name evidence="21" type="ORF">CHS0354_016951</name>
</gene>
<dbReference type="Pfam" id="PF00530">
    <property type="entry name" value="SRCR"/>
    <property type="match status" value="4"/>
</dbReference>
<feature type="domain" description="SRCR" evidence="20">
    <location>
        <begin position="397"/>
        <end position="510"/>
    </location>
</feature>
<keyword evidence="3" id="KW-0964">Secreted</keyword>
<dbReference type="InterPro" id="IPR002172">
    <property type="entry name" value="LDrepeatLR_classA_rpt"/>
</dbReference>
<dbReference type="InterPro" id="IPR001254">
    <property type="entry name" value="Trypsin_dom"/>
</dbReference>
<dbReference type="CDD" id="cd06263">
    <property type="entry name" value="MAM"/>
    <property type="match status" value="4"/>
</dbReference>
<comment type="caution">
    <text evidence="21">The sequence shown here is derived from an EMBL/GenBank/DDBJ whole genome shotgun (WGS) entry which is preliminary data.</text>
</comment>
<evidence type="ECO:0000256" key="16">
    <source>
        <dbReference type="SAM" id="Phobius"/>
    </source>
</evidence>
<keyword evidence="10" id="KW-0865">Zymogen</keyword>
<feature type="domain" description="MAM" evidence="18">
    <location>
        <begin position="816"/>
        <end position="982"/>
    </location>
</feature>
<keyword evidence="6" id="KW-0677">Repeat</keyword>
<dbReference type="SMART" id="SM00137">
    <property type="entry name" value="MAM"/>
    <property type="match status" value="7"/>
</dbReference>
<feature type="compositionally biased region" description="Polar residues" evidence="15">
    <location>
        <begin position="145"/>
        <end position="165"/>
    </location>
</feature>
<evidence type="ECO:0000256" key="14">
    <source>
        <dbReference type="PROSITE-ProRule" id="PRU00196"/>
    </source>
</evidence>
<dbReference type="SUPFAM" id="SSF57424">
    <property type="entry name" value="LDL receptor-like module"/>
    <property type="match status" value="4"/>
</dbReference>
<organism evidence="21 22">
    <name type="scientific">Potamilus streckersoni</name>
    <dbReference type="NCBI Taxonomy" id="2493646"/>
    <lineage>
        <taxon>Eukaryota</taxon>
        <taxon>Metazoa</taxon>
        <taxon>Spiralia</taxon>
        <taxon>Lophotrochozoa</taxon>
        <taxon>Mollusca</taxon>
        <taxon>Bivalvia</taxon>
        <taxon>Autobranchia</taxon>
        <taxon>Heteroconchia</taxon>
        <taxon>Palaeoheterodonta</taxon>
        <taxon>Unionida</taxon>
        <taxon>Unionoidea</taxon>
        <taxon>Unionidae</taxon>
        <taxon>Ambleminae</taxon>
        <taxon>Lampsilini</taxon>
        <taxon>Potamilus</taxon>
    </lineage>
</organism>
<feature type="transmembrane region" description="Helical" evidence="16">
    <location>
        <begin position="66"/>
        <end position="88"/>
    </location>
</feature>
<dbReference type="Gene3D" id="2.60.120.200">
    <property type="match status" value="14"/>
</dbReference>
<feature type="domain" description="MAM" evidence="18">
    <location>
        <begin position="2818"/>
        <end position="2984"/>
    </location>
</feature>
<keyword evidence="16" id="KW-1133">Transmembrane helix</keyword>
<feature type="domain" description="MAM" evidence="18">
    <location>
        <begin position="3486"/>
        <end position="3627"/>
    </location>
</feature>
<dbReference type="InterPro" id="IPR051560">
    <property type="entry name" value="MAM_domain-containing"/>
</dbReference>
<keyword evidence="11 14" id="KW-1015">Disulfide bond</keyword>
<evidence type="ECO:0000256" key="10">
    <source>
        <dbReference type="ARBA" id="ARBA00023145"/>
    </source>
</evidence>
<dbReference type="PROSITE" id="PS50068">
    <property type="entry name" value="LDLRA_2"/>
    <property type="match status" value="9"/>
</dbReference>
<dbReference type="Gene3D" id="4.10.400.10">
    <property type="entry name" value="Low-density Lipoprotein Receptor"/>
    <property type="match status" value="7"/>
</dbReference>
<keyword evidence="16" id="KW-0812">Transmembrane</keyword>
<feature type="domain" description="MAM" evidence="18">
    <location>
        <begin position="1825"/>
        <end position="1980"/>
    </location>
</feature>
<dbReference type="InterPro" id="IPR043504">
    <property type="entry name" value="Peptidase_S1_PA_chymotrypsin"/>
</dbReference>
<feature type="disulfide bond" evidence="13">
    <location>
        <begin position="4041"/>
        <end position="4059"/>
    </location>
</feature>
<sequence length="4420" mass="495880">MDYKKTRRVPGELVQTAEGVHQNDNPDCLSLSSSKQTLHCDTTFNKIKEENGNQRNRKRQAEGRRFNIVVILLVVITIIAVVVLTVYFSAEEMHTEEIHASAKAFRTKTDAKLLSSDDNSRLESPITTAENPKTTKENLTYILYPNTSQPNRTSTPQTSTKHIYTSSKSSMEGKSSPKPTHPTIWRWNTCNSSDFVYYLVKMTFQGPVWNDNLLDSKSYEFQSTSKLLTTAMMRAISESKYNQEICSFTVQGYSIVFPDIDEVNLESIPTMTADGLVQGISNSSLNEVEVLHILTSVQIENYGHNPSRGRVKRYATWDDLASTRSTVHLNSETATVKSITENITTETTATKWQWPTLSEKALTTAIPAEFTDTMTTMPVTTQWEFSNISRTDTTPSVQLCSATDLELRLSGGSYGRLEIKRKNCPSDAWGTVCDDMWDVLDATVVCRQLGFNDATPVYAYKGAFFGEGIGYIWANRFDCRGTETYISQCSFQGWGNIHCSHIQDAGLSCGQEFPMNTTAMTTITTPKYIHTTTPYYSSQIRLVNGSSCLEGRVEVYYNGSWGTVCDDGWDLYDAVVVCRMLGYSTVGAKAVCCAGFSSNYNLNIFLDDVSCSGYESSIYSCRHNGWYSHNCNHNEDAGVRCGGTINQCVSAIPSVNCTFDTSTCSYTTVALSGAAVWNFGDVYSYLPNPLSGVAYYTNREGFETDKAYLKSPDLTVNKNNSYSIEFFYWINSSIGNALSAYVSVDDVTRSVWGMPSRHREEEETWMYQCVNVGELQSSSIVSVSFLATRGNEKSRIIAIDNIAFGSKTCTYGLQAGTCDFEHPSVSAYFINCTNCKTNAPLFRWHWAKGATPSNGTGPNVDNTFGNDTGRYIYAEATYGLEGDATALIFPDVNTSMTYRSIQFFYHMYGRDIGTLRVALESNYRESVVWQKSGGQENVWKRDCVVLPQDATVRIKFVAVKGTGPLGDIAVDDIRLLTTLCPHVISCLKTFKECGYFRTSTSSNFTWEWNGETSVPSSQRECSFENGNCNFTSYNWQMVNAPWISYWGVTFIDPTYSNSGQFMVIQGNYYESGYLYTDPFPVDTMNCELSFLYSYYTTSDLYVLMYQHSNNGSQFHLSQDYYSFNITSNVWNRKTVMLIQLKEINFISFYVSGYQFAFAVDEIRFSNCDASLGTMEDEIAELLSPAFFHLGGKHFLTFYHKITSNDAIQVLLRGKSANSTNFEEKLMTLYSFVDDDELVCINFPDVVGTMSVVFQARKGDNEIKHPAASVSISNVDLLEGQCPDTLDLHNCTFEADHVMCGMVVSTSGTSICDTATYTWRRHSGPTLTKGVGPRTDHTTEIYEKSFDGSGLKFAGYYMYADASFGNQNDTTTLQLKEFTVGNFCSLAFFYHMKGSSDSNLTVIEKIQREENLFISRNVDVWIPGCIMLKNDCNLENNYTRIIQFQAKRGATPYGDIAIDDISLSHEQCTEPNIACDFKDSMCGYVGEPGWVWIRSSNGSYMRTEELSSKLVFPLIRGPSCISLFYSATQLRQIMNLTNLSLYIGGYEYPLQVDGISRIINVPIRSDMSYLEMYIASEMYINSIFLLHNISYNSTCPPLECQTGEFSCQYHCIVDNQVCDGQINHCGNGEDENKITCPIQVSCDFNRRYMCGYSFFMVYPIVENDTDALNTYISFRSSNQLAYAESPSRRYNRKSCLRYRYYQEGVGWHRVAANFSNFLSDVVLFSDSLRAKQWTKVQVNLPMGEYSTIFEFNTDSSSSDARIDDVEILDGPCENYSISCNSETEFECSISLWNEDIIDICLSRDLRCDRKIDCVGGTDELECPLNVTCNFEDGLCGYYKKAKSYEYGWRREKAPYGMGTTTIYDQTYGSAGSFMVVGSVDTYSSVNDELLSPNFTSYSYACRLNFSISYYVHSYMNIYINLYNNDGYVEQLYNIYSSQQIEVTWEERSLRIPMGQYYIGIYASGWGFVFAFDDVHISECSSKTTCDVYTEFKCQISTDNGVMSVCQHISAKCDRHNDCLDGIDEENCSSNITCDFDSGLCGYGNSKKSYIHAWRREKAPYMMGNTSLYDTKFGWNGSFMVVGRTDDYLSSDVELLSPDFANYNYMCQLNYSVAFYVESYMIMNVILYNKSGRLSDLDSIYAGYQSQATWQERSVRIPIGQYHIGFYVYGSMFELALDAVLISNCDRRSSCDIHTEFLCDVANEVGVLSICLHKTSICDHYNDCIKGSDENNCSINVTCDFEEGFCGYYNKDKYGYNTWRLVEAPYTMGYNVINDQKFGSHGSFLVAASKNPSTWSNFELISAHFSSLNSNCRLSYSITFNVNDYIAINVNLYDENGFVKQLDYMYNWTVYVASWNERSLDIPVGHYYIEFYVYGQGYELALDNIYLSNCSAKGTNDGNTTLLYTLNATTTLSFEEDSTYAAFTTEPIATTTTASLGDCVQNPVQMCSKRGFEYVTRTNIRGITHVTDAFNILEKFEMYAHYLIGMPCTEPGLTLYCGWYTTACQNGESRQVCRESCEYISLGCGDWATYLGLKNSTDVLGYYCKFLPYMGDEPNCLNIDVSEITIPTQNKTEYNKTIEDVRLIGGTEEYNGRIEVKLNGIWGTICGNLNYAAAALLCKFMGFSLPVQLIYGATYGNGPDHVVSNIDCRMNEKDINNCTIEYYYGCYWFEESLGLQCTPSSVSCTFEHSTCGYNGDYWMIDTYTGGMTLSPEAKEDTTAFLRSPVFTLQYSGSISFKYRINRAARGVFGLNITYDGGEDSPFSVKADYDGIFSECLEIIDYEDRNLQLVFFVNRGQPLDGLNLTVKLLEVILQQTACKKEMCTFESLNSCHFSYECSDHNTYRFQLFAGKVFSPFTGPDADHTTRNNTGHYMLADSSYGTAGDSASFSVYKYLENTGDLFLRFFYCLNGQDVYSLEVSLKNEDSNENKIHETVRGNHGPSWKLSCAVLNISKAGNYALVFKATRGNGTQGDIAIDDITVTTTPCPHPVSCDFDGPYECGYIINSSAYYWESTNSYVLGVLGHPDGYHMQAVSNSCFEGDSAMIQSPTFHLTRSTRCVFFQFYLAGNDVGSLSVTVSYDNGTKREQVFYISGNQGNEWFLANVPLNYTRYDNVSVIFTAFQGQNGTGVVALDNIVISKENCISGIQHNTCDFDSPFTGAYQSDCSYDSQYQWTRHVGPSMTSGTGPQFDANGNPGGAYLIADSSFGAENHYSIVSFPAIITSSTTKLIFYYHMYGRNDQVADLSVMFTTESAFLVLEDLCCSNGDIWKFKCIALPSTPRGILHFKAKRKKGVFGDVALDKIGLLDGDCPGVSVACDFDYTDFICGYQGTWTRITDGSNYFLRSNGNDKLRSPSSNLNGSTCITFNYQLQTNDFTSGLILTLHYELAASNKFESKLLFNLTGHQGPLWRKGQIQVNKDGALSYYIQLLSSGAGIFSVDNISVNSGLCSPLDCTLQEFNCLEKCIPSVNECDKKADCALGEDEGKSCHPDIICNFETSYHCGYMNVSSSDQWNWVDSRTSTLEDNGIFGHFLLAKPSYYTTMKLQSPVLKIKENKCLRFYYYSTGILNVELDPINQTDWVDTNAYKYWRSGQVNIYPGDVRVYVWARRSNPSDQGSVVAIDNITLLNGTCMEHKPECPDTMIPCDDNYKCVEKERLCDLVMDCFDGSDESRKYCNVSIQCNFETKSKCGYKNGSAGDTLWNHATGSLFKIPQFDKTYGNQDGHFMVFSNTRDPMEYYGGKFNSFEMLSNNASLISPTEEIGSESCVEFYYYLNGSAVRPNPLSAQLLVSVYSGNQKTLLWYDHVNRTISGWLKGWVPVPKGAVSVVFEAKTSITSAIWPGVVALDEVSLKNQTCSQSLHCGIDTFRCTTSRVCIPIYFQCDGGYDCTDGSDEDNCNNKPNYEVMLVDGDMSYGKVAIFYQGRWTPVCHDYDEELIAMLTCKQLGYYGRYRSGVAHTWHKPVTQTISATCQYYHTNLSQCSMYGTYSPCSSYQAVLCSNTECFSGERICPMSTKCVPVQYFCDGIPDCPSAEDEKNCANCNGSEFQCASHQCILVSQRCDGIVQCKDASDEYRCVIIDDRNGSISIVHADSNYLPICSSNMTTALANILCNLSGRGTALLYNTAQKAVNGLVLSADSTVSGTLIPGYRTSVDNCYPLEIQCHLIECGTSLLTDEVILPKILFGREATIGQFPWQIALFVYGSFHCGGSIIHPNWVLTAAHCIEYYTSEYSIRMGTVSLSDTNEGQEMMVSRIYSHPQYNSYELSYDIGLLYFASPIVMNDYIRPVCLSFQLFYQDLLKQGPSAECYISGWGRTEEFVLGDGRTDKLMMTKVHLITGDECKDNFPFSIQDTVVCVNNENLGVPACYGDSGGPLVCRNKYGRLQLVGITSFGAAGTCTKDVSNGYQLVHPYLDWINSITGINFNTFNV</sequence>
<feature type="disulfide bond" evidence="14">
    <location>
        <begin position="479"/>
        <end position="489"/>
    </location>
</feature>
<evidence type="ECO:0000256" key="6">
    <source>
        <dbReference type="ARBA" id="ARBA00022737"/>
    </source>
</evidence>
<feature type="domain" description="Peptidase S1" evidence="19">
    <location>
        <begin position="4174"/>
        <end position="4412"/>
    </location>
</feature>
<feature type="region of interest" description="Disordered" evidence="15">
    <location>
        <begin position="145"/>
        <end position="180"/>
    </location>
</feature>
<evidence type="ECO:0000313" key="21">
    <source>
        <dbReference type="EMBL" id="KAK3586776.1"/>
    </source>
</evidence>
<name>A0AAE0S7H1_9BIVA</name>
<feature type="disulfide bond" evidence="13">
    <location>
        <begin position="1806"/>
        <end position="1821"/>
    </location>
</feature>
<dbReference type="GO" id="GO:0005576">
    <property type="term" value="C:extracellular region"/>
    <property type="evidence" value="ECO:0007669"/>
    <property type="project" value="UniProtKB-SubCell"/>
</dbReference>
<dbReference type="FunFam" id="3.10.250.10:FF:000006">
    <property type="entry name" value="neurotrypsin isoform X2"/>
    <property type="match status" value="1"/>
</dbReference>
<feature type="domain" description="FZ" evidence="17">
    <location>
        <begin position="2432"/>
        <end position="2557"/>
    </location>
</feature>
<dbReference type="FunFam" id="2.40.10.10:FF:000146">
    <property type="entry name" value="Serine protease 53"/>
    <property type="match status" value="1"/>
</dbReference>
<feature type="disulfide bond" evidence="13">
    <location>
        <begin position="3875"/>
        <end position="3890"/>
    </location>
</feature>
<keyword evidence="5" id="KW-0732">Signal</keyword>
<evidence type="ECO:0000256" key="15">
    <source>
        <dbReference type="SAM" id="MobiDB-lite"/>
    </source>
</evidence>
<dbReference type="InterPro" id="IPR023415">
    <property type="entry name" value="LDLR_class-A_CS"/>
</dbReference>
<reference evidence="21" key="1">
    <citation type="journal article" date="2021" name="Genome Biol. Evol.">
        <title>A High-Quality Reference Genome for a Parasitic Bivalve with Doubly Uniparental Inheritance (Bivalvia: Unionida).</title>
        <authorList>
            <person name="Smith C.H."/>
        </authorList>
    </citation>
    <scope>NUCLEOTIDE SEQUENCE</scope>
    <source>
        <strain evidence="21">CHS0354</strain>
    </source>
</reference>
<protein>
    <submittedName>
        <fullName evidence="21">Uncharacterized protein</fullName>
    </submittedName>
</protein>
<dbReference type="Gene3D" id="3.10.250.10">
    <property type="entry name" value="SRCR-like domain"/>
    <property type="match status" value="4"/>
</dbReference>
<feature type="domain" description="MAM" evidence="18">
    <location>
        <begin position="2235"/>
        <end position="2390"/>
    </location>
</feature>
<evidence type="ECO:0000313" key="22">
    <source>
        <dbReference type="Proteomes" id="UP001195483"/>
    </source>
</evidence>
<dbReference type="InterPro" id="IPR036790">
    <property type="entry name" value="Frizzled_dom_sf"/>
</dbReference>
<dbReference type="CDD" id="cd00112">
    <property type="entry name" value="LDLa"/>
    <property type="match status" value="9"/>
</dbReference>
<feature type="domain" description="SRCR" evidence="20">
    <location>
        <begin position="540"/>
        <end position="642"/>
    </location>
</feature>
<feature type="domain" description="MAM" evidence="18">
    <location>
        <begin position="3673"/>
        <end position="3851"/>
    </location>
</feature>
<dbReference type="GO" id="GO:0004252">
    <property type="term" value="F:serine-type endopeptidase activity"/>
    <property type="evidence" value="ECO:0007669"/>
    <property type="project" value="InterPro"/>
</dbReference>
<keyword evidence="4" id="KW-0645">Protease</keyword>
<dbReference type="InterPro" id="IPR009003">
    <property type="entry name" value="Peptidase_S1_PA"/>
</dbReference>
<dbReference type="SUPFAM" id="SSF56487">
    <property type="entry name" value="SRCR-like"/>
    <property type="match status" value="4"/>
</dbReference>
<feature type="domain" description="MAM" evidence="18">
    <location>
        <begin position="2986"/>
        <end position="3140"/>
    </location>
</feature>
<dbReference type="Pfam" id="PF00089">
    <property type="entry name" value="Trypsin"/>
    <property type="match status" value="1"/>
</dbReference>
<feature type="domain" description="SRCR" evidence="20">
    <location>
        <begin position="2579"/>
        <end position="2676"/>
    </location>
</feature>
<comment type="subcellular location">
    <subcellularLocation>
        <location evidence="1">Cell membrane</location>
        <topology evidence="1">Single-pass type II membrane protein</topology>
    </subcellularLocation>
    <subcellularLocation>
        <location evidence="2">Secreted</location>
    </subcellularLocation>
</comment>
<dbReference type="SUPFAM" id="SSF50494">
    <property type="entry name" value="Trypsin-like serine proteases"/>
    <property type="match status" value="1"/>
</dbReference>
<feature type="domain" description="MAM" evidence="18">
    <location>
        <begin position="3145"/>
        <end position="3307"/>
    </location>
</feature>
<dbReference type="InterPro" id="IPR036772">
    <property type="entry name" value="SRCR-like_dom_sf"/>
</dbReference>
<dbReference type="PROSITE" id="PS50240">
    <property type="entry name" value="TRYPSIN_DOM"/>
    <property type="match status" value="1"/>
</dbReference>
<feature type="disulfide bond" evidence="14">
    <location>
        <begin position="3964"/>
        <end position="3974"/>
    </location>
</feature>
<evidence type="ECO:0000259" key="19">
    <source>
        <dbReference type="PROSITE" id="PS50240"/>
    </source>
</evidence>
<evidence type="ECO:0000259" key="17">
    <source>
        <dbReference type="PROSITE" id="PS50038"/>
    </source>
</evidence>
<keyword evidence="8" id="KW-0720">Serine protease</keyword>
<accession>A0AAE0S7H1</accession>
<feature type="compositionally biased region" description="Low complexity" evidence="15">
    <location>
        <begin position="166"/>
        <end position="178"/>
    </location>
</feature>
<reference evidence="21" key="3">
    <citation type="submission" date="2023-05" db="EMBL/GenBank/DDBJ databases">
        <authorList>
            <person name="Smith C.H."/>
        </authorList>
    </citation>
    <scope>NUCLEOTIDE SEQUENCE</scope>
    <source>
        <strain evidence="21">CHS0354</strain>
        <tissue evidence="21">Mantle</tissue>
    </source>
</reference>
<keyword evidence="7" id="KW-0378">Hydrolase</keyword>
<dbReference type="InterPro" id="IPR001190">
    <property type="entry name" value="SRCR"/>
</dbReference>
<evidence type="ECO:0000256" key="9">
    <source>
        <dbReference type="ARBA" id="ARBA00022968"/>
    </source>
</evidence>
<feature type="domain" description="MAM" evidence="18">
    <location>
        <begin position="3310"/>
        <end position="3445"/>
    </location>
</feature>
<dbReference type="CDD" id="cd00190">
    <property type="entry name" value="Tryp_SPc"/>
    <property type="match status" value="1"/>
</dbReference>
<evidence type="ECO:0000256" key="12">
    <source>
        <dbReference type="ARBA" id="ARBA00023180"/>
    </source>
</evidence>
<feature type="domain" description="MAM" evidence="18">
    <location>
        <begin position="655"/>
        <end position="811"/>
    </location>
</feature>
<comment type="caution">
    <text evidence="14">Lacks conserved residue(s) required for the propagation of feature annotation.</text>
</comment>
<feature type="domain" description="MAM" evidence="18">
    <location>
        <begin position="1019"/>
        <end position="1169"/>
    </location>
</feature>